<sequence>MEGVKFGWSVCVPESCHAEDVLRHFNRSIQDLTEGLNLTVSLEEDQCFSWADQPSLGIPDYLFLIF</sequence>
<accession>A0A653BLF7</accession>
<evidence type="ECO:0000313" key="2">
    <source>
        <dbReference type="Proteomes" id="UP000410492"/>
    </source>
</evidence>
<organism evidence="1 2">
    <name type="scientific">Callosobruchus maculatus</name>
    <name type="common">Southern cowpea weevil</name>
    <name type="synonym">Pulse bruchid</name>
    <dbReference type="NCBI Taxonomy" id="64391"/>
    <lineage>
        <taxon>Eukaryota</taxon>
        <taxon>Metazoa</taxon>
        <taxon>Ecdysozoa</taxon>
        <taxon>Arthropoda</taxon>
        <taxon>Hexapoda</taxon>
        <taxon>Insecta</taxon>
        <taxon>Pterygota</taxon>
        <taxon>Neoptera</taxon>
        <taxon>Endopterygota</taxon>
        <taxon>Coleoptera</taxon>
        <taxon>Polyphaga</taxon>
        <taxon>Cucujiformia</taxon>
        <taxon>Chrysomeloidea</taxon>
        <taxon>Chrysomelidae</taxon>
        <taxon>Bruchinae</taxon>
        <taxon>Bruchini</taxon>
        <taxon>Callosobruchus</taxon>
    </lineage>
</organism>
<dbReference type="AlphaFoldDB" id="A0A653BLF7"/>
<evidence type="ECO:0000313" key="1">
    <source>
        <dbReference type="EMBL" id="VEN36433.1"/>
    </source>
</evidence>
<proteinExistence type="predicted"/>
<reference evidence="1 2" key="1">
    <citation type="submission" date="2019-01" db="EMBL/GenBank/DDBJ databases">
        <authorList>
            <person name="Sayadi A."/>
        </authorList>
    </citation>
    <scope>NUCLEOTIDE SEQUENCE [LARGE SCALE GENOMIC DNA]</scope>
</reference>
<gene>
    <name evidence="1" type="ORF">CALMAC_LOCUS2058</name>
</gene>
<keyword evidence="2" id="KW-1185">Reference proteome</keyword>
<protein>
    <recommendedName>
        <fullName evidence="3">Nose resistant-to-fluoxetine protein N-terminal domain-containing protein</fullName>
    </recommendedName>
</protein>
<dbReference type="EMBL" id="CAACVG010002412">
    <property type="protein sequence ID" value="VEN36433.1"/>
    <property type="molecule type" value="Genomic_DNA"/>
</dbReference>
<name>A0A653BLF7_CALMS</name>
<dbReference type="OrthoDB" id="118951at2759"/>
<evidence type="ECO:0008006" key="3">
    <source>
        <dbReference type="Google" id="ProtNLM"/>
    </source>
</evidence>
<dbReference type="Proteomes" id="UP000410492">
    <property type="component" value="Unassembled WGS sequence"/>
</dbReference>